<organism evidence="1 2">
    <name type="scientific">Mycetomoellerius zeteki</name>
    <dbReference type="NCBI Taxonomy" id="64791"/>
    <lineage>
        <taxon>Eukaryota</taxon>
        <taxon>Metazoa</taxon>
        <taxon>Ecdysozoa</taxon>
        <taxon>Arthropoda</taxon>
        <taxon>Hexapoda</taxon>
        <taxon>Insecta</taxon>
        <taxon>Pterygota</taxon>
        <taxon>Neoptera</taxon>
        <taxon>Endopterygota</taxon>
        <taxon>Hymenoptera</taxon>
        <taxon>Apocrita</taxon>
        <taxon>Aculeata</taxon>
        <taxon>Formicoidea</taxon>
        <taxon>Formicidae</taxon>
        <taxon>Myrmicinae</taxon>
        <taxon>Mycetomoellerius</taxon>
    </lineage>
</organism>
<dbReference type="PANTHER" id="PTHR46601">
    <property type="entry name" value="ULP_PROTEASE DOMAIN-CONTAINING PROTEIN"/>
    <property type="match status" value="1"/>
</dbReference>
<dbReference type="STRING" id="64791.A0A151XEP5"/>
<accession>A0A151XEP5</accession>
<evidence type="ECO:0000313" key="2">
    <source>
        <dbReference type="Proteomes" id="UP000075809"/>
    </source>
</evidence>
<reference evidence="1 2" key="1">
    <citation type="submission" date="2015-09" db="EMBL/GenBank/DDBJ databases">
        <title>Trachymyrmex zeteki WGS genome.</title>
        <authorList>
            <person name="Nygaard S."/>
            <person name="Hu H."/>
            <person name="Boomsma J."/>
            <person name="Zhang G."/>
        </authorList>
    </citation>
    <scope>NUCLEOTIDE SEQUENCE [LARGE SCALE GENOMIC DNA]</scope>
    <source>
        <strain evidence="1">Tzet28-1</strain>
        <tissue evidence="1">Whole body</tissue>
    </source>
</reference>
<keyword evidence="2" id="KW-1185">Reference proteome</keyword>
<sequence>MHSRLMPGIKDTVTIIVNDERCKIQKRLLLLNLKELHAQFQQDNPDNSVGFSTFAKLRPKNCILAGSSGTHSVCVCTIHENCKLMLEFVNIENVTRNWDTLVKNYKDCLSVMICKNPTPQCHLDECDNCPGIDEFCTKLLNSLDEVCISHVQCISWTGTDRSTLQTVNLKNVDFIDELRTKFQKLKPHSFFAKQQSMFTAEIKERVCEGEVLVMFDFSENYAYTVQNASQAFHFNNDQCTVFPAIYYYLENSEIKHKTCVFLSNSLKHDTAAVYSIQVKLIPEIRKSVRNLKKIIYITDGAKQHFKNRFQISNLLHYLEDFGVEAEWHYSATSHGKSGYDGVGATFKRAAYRASLTAKPKDAILTPEALFKWAKSYFKNIETFYISKVEYEKMKRKLNKRFESALPVPEIIKNHAFQVLSVNEIFMKRYSNATEGRRIVLK</sequence>
<protein>
    <submittedName>
        <fullName evidence="1">Uncharacterized protein</fullName>
    </submittedName>
</protein>
<evidence type="ECO:0000313" key="1">
    <source>
        <dbReference type="EMBL" id="KYQ58866.1"/>
    </source>
</evidence>
<dbReference type="AlphaFoldDB" id="A0A151XEP5"/>
<proteinExistence type="predicted"/>
<dbReference type="Proteomes" id="UP000075809">
    <property type="component" value="Unassembled WGS sequence"/>
</dbReference>
<name>A0A151XEP5_9HYME</name>
<dbReference type="EMBL" id="KQ982230">
    <property type="protein sequence ID" value="KYQ58866.1"/>
    <property type="molecule type" value="Genomic_DNA"/>
</dbReference>
<dbReference type="PANTHER" id="PTHR46601:SF1">
    <property type="entry name" value="ADF-H DOMAIN-CONTAINING PROTEIN"/>
    <property type="match status" value="1"/>
</dbReference>
<gene>
    <name evidence="1" type="ORF">ALC60_02128</name>
</gene>